<name>A0ABR1CNY5_NECAM</name>
<sequence length="373" mass="40044">MHQQHTPAHNVELGMARLIAHLTFVGLLISSTVFAELVKEDGSALKLSRAKRQCCSSSSSSCCPQQTMQCVPVCIQQCQSACQTQQCAQSCAPSCNQQCGGSQQLILLQQQNSCQSCQQSCSNSCSTPVCQSTCQASCAPACGSQSPPQLKTNVVLASRRARPPAAAPAATANSPALQLVEAATTIRSFSSSPVRIAVTTNVISSVAHPAPLLPVPRHANRRVLLLALQRNNVLQLVCRPANRPAHNNNRNQSLSSYLRAIVVPTRVNHSAVLPVRLRFASSPVTINVRRHAVRVRAAPATISNRRPPHKSPVNLFVNKPANRLVNKLSRLWSPVNKPLPPVAVVRAVSPNVVDRAAVDVKRCAVAEPRKITL</sequence>
<proteinExistence type="predicted"/>
<organism evidence="1 2">
    <name type="scientific">Necator americanus</name>
    <name type="common">Human hookworm</name>
    <dbReference type="NCBI Taxonomy" id="51031"/>
    <lineage>
        <taxon>Eukaryota</taxon>
        <taxon>Metazoa</taxon>
        <taxon>Ecdysozoa</taxon>
        <taxon>Nematoda</taxon>
        <taxon>Chromadorea</taxon>
        <taxon>Rhabditida</taxon>
        <taxon>Rhabditina</taxon>
        <taxon>Rhabditomorpha</taxon>
        <taxon>Strongyloidea</taxon>
        <taxon>Ancylostomatidae</taxon>
        <taxon>Bunostominae</taxon>
        <taxon>Necator</taxon>
    </lineage>
</organism>
<reference evidence="1 2" key="1">
    <citation type="submission" date="2023-08" db="EMBL/GenBank/DDBJ databases">
        <title>A Necator americanus chromosomal reference genome.</title>
        <authorList>
            <person name="Ilik V."/>
            <person name="Petrzelkova K.J."/>
            <person name="Pardy F."/>
            <person name="Fuh T."/>
            <person name="Niatou-Singa F.S."/>
            <person name="Gouil Q."/>
            <person name="Baker L."/>
            <person name="Ritchie M.E."/>
            <person name="Jex A.R."/>
            <person name="Gazzola D."/>
            <person name="Li H."/>
            <person name="Toshio Fujiwara R."/>
            <person name="Zhan B."/>
            <person name="Aroian R.V."/>
            <person name="Pafco B."/>
            <person name="Schwarz E.M."/>
        </authorList>
    </citation>
    <scope>NUCLEOTIDE SEQUENCE [LARGE SCALE GENOMIC DNA]</scope>
    <source>
        <strain evidence="1 2">Aroian</strain>
        <tissue evidence="1">Whole animal</tissue>
    </source>
</reference>
<dbReference type="EMBL" id="JAVFWL010000002">
    <property type="protein sequence ID" value="KAK6738926.1"/>
    <property type="molecule type" value="Genomic_DNA"/>
</dbReference>
<dbReference type="Proteomes" id="UP001303046">
    <property type="component" value="Unassembled WGS sequence"/>
</dbReference>
<evidence type="ECO:0000313" key="1">
    <source>
        <dbReference type="EMBL" id="KAK6738926.1"/>
    </source>
</evidence>
<keyword evidence="2" id="KW-1185">Reference proteome</keyword>
<accession>A0ABR1CNY5</accession>
<evidence type="ECO:0000313" key="2">
    <source>
        <dbReference type="Proteomes" id="UP001303046"/>
    </source>
</evidence>
<evidence type="ECO:0008006" key="3">
    <source>
        <dbReference type="Google" id="ProtNLM"/>
    </source>
</evidence>
<comment type="caution">
    <text evidence="1">The sequence shown here is derived from an EMBL/GenBank/DDBJ whole genome shotgun (WGS) entry which is preliminary data.</text>
</comment>
<gene>
    <name evidence="1" type="primary">Necator_chrII.g8597</name>
    <name evidence="1" type="ORF">RB195_020802</name>
</gene>
<protein>
    <recommendedName>
        <fullName evidence="3">Cysteine rich repeat-containing domain protein</fullName>
    </recommendedName>
</protein>